<protein>
    <recommendedName>
        <fullName evidence="7">Extracellular serine-rich protein</fullName>
    </recommendedName>
</protein>
<dbReference type="PANTHER" id="PTHR31002">
    <property type="entry name" value="SERIPAUPERIN"/>
    <property type="match status" value="1"/>
</dbReference>
<evidence type="ECO:0000313" key="5">
    <source>
        <dbReference type="EMBL" id="RDL42047.1"/>
    </source>
</evidence>
<evidence type="ECO:0008006" key="7">
    <source>
        <dbReference type="Google" id="ProtNLM"/>
    </source>
</evidence>
<evidence type="ECO:0000259" key="3">
    <source>
        <dbReference type="Pfam" id="PF25116"/>
    </source>
</evidence>
<keyword evidence="1" id="KW-0732">Signal</keyword>
<dbReference type="AlphaFoldDB" id="A0A370U2N9"/>
<gene>
    <name evidence="5" type="ORF">BP5553_02026</name>
</gene>
<feature type="domain" description="Agd3 C-terminal" evidence="4">
    <location>
        <begin position="687"/>
        <end position="750"/>
    </location>
</feature>
<evidence type="ECO:0000259" key="4">
    <source>
        <dbReference type="Pfam" id="PF25117"/>
    </source>
</evidence>
<evidence type="ECO:0000313" key="6">
    <source>
        <dbReference type="Proteomes" id="UP000254866"/>
    </source>
</evidence>
<reference evidence="5 6" key="1">
    <citation type="journal article" date="2018" name="IMA Fungus">
        <title>IMA Genome-F 9: Draft genome sequence of Annulohypoxylon stygium, Aspergillus mulundensis, Berkeleyomyces basicola (syn. Thielaviopsis basicola), Ceratocystis smalleyi, two Cercospora beticola strains, Coleophoma cylindrospora, Fusarium fracticaudum, Phialophora cf. hyalina, and Morchella septimelata.</title>
        <authorList>
            <person name="Wingfield B.D."/>
            <person name="Bills G.F."/>
            <person name="Dong Y."/>
            <person name="Huang W."/>
            <person name="Nel W.J."/>
            <person name="Swalarsk-Parry B.S."/>
            <person name="Vaghefi N."/>
            <person name="Wilken P.M."/>
            <person name="An Z."/>
            <person name="de Beer Z.W."/>
            <person name="De Vos L."/>
            <person name="Chen L."/>
            <person name="Duong T.A."/>
            <person name="Gao Y."/>
            <person name="Hammerbacher A."/>
            <person name="Kikkert J.R."/>
            <person name="Li Y."/>
            <person name="Li H."/>
            <person name="Li K."/>
            <person name="Li Q."/>
            <person name="Liu X."/>
            <person name="Ma X."/>
            <person name="Naidoo K."/>
            <person name="Pethybridge S.J."/>
            <person name="Sun J."/>
            <person name="Steenkamp E.T."/>
            <person name="van der Nest M.A."/>
            <person name="van Wyk S."/>
            <person name="Wingfield M.J."/>
            <person name="Xiong C."/>
            <person name="Yue Q."/>
            <person name="Zhang X."/>
        </authorList>
    </citation>
    <scope>NUCLEOTIDE SEQUENCE [LARGE SCALE GENOMIC DNA]</scope>
    <source>
        <strain evidence="5 6">BP 5553</strain>
    </source>
</reference>
<proteinExistence type="predicted"/>
<dbReference type="OrthoDB" id="2113314at2759"/>
<feature type="chain" id="PRO_5016678855" description="Extracellular serine-rich protein" evidence="1">
    <location>
        <begin position="22"/>
        <end position="755"/>
    </location>
</feature>
<feature type="domain" description="Agd3 deacetylase" evidence="2">
    <location>
        <begin position="316"/>
        <end position="680"/>
    </location>
</feature>
<organism evidence="5 6">
    <name type="scientific">Venustampulla echinocandica</name>
    <dbReference type="NCBI Taxonomy" id="2656787"/>
    <lineage>
        <taxon>Eukaryota</taxon>
        <taxon>Fungi</taxon>
        <taxon>Dikarya</taxon>
        <taxon>Ascomycota</taxon>
        <taxon>Pezizomycotina</taxon>
        <taxon>Leotiomycetes</taxon>
        <taxon>Helotiales</taxon>
        <taxon>Pleuroascaceae</taxon>
        <taxon>Venustampulla</taxon>
    </lineage>
</organism>
<dbReference type="GeneID" id="43594875"/>
<name>A0A370U2N9_9HELO</name>
<dbReference type="PANTHER" id="PTHR31002:SF34">
    <property type="entry name" value="CELL WALL PROTEIN CWP1-RELATED"/>
    <property type="match status" value="1"/>
</dbReference>
<dbReference type="Proteomes" id="UP000254866">
    <property type="component" value="Unassembled WGS sequence"/>
</dbReference>
<feature type="signal peptide" evidence="1">
    <location>
        <begin position="1"/>
        <end position="21"/>
    </location>
</feature>
<sequence>MLTLQLRACLALALYLPSVHGCNDNWLSKRATGDGAVVNDQSIVPKVIDIAPLVEVQLGQLTISANTSDAASPLPIDAAAAAAAGTVNGTVLVIARDKTVAYSAYSGLNDHGIPYQLLIVPAEGAALPRLNDSATQGNYGLVVVLSEISYINNSTGQYHSALTDAQWNALYNYQLAFGVRMVRLDVAPSIATGTASLGTCCSKGNQTVSISNDKEFTTAGLKTGAGVSTAGLWHYPANITDASIATEFAQFSAAAADGFKTKSTAGVINRINGREQMVFFIGFSTGWSLTSNLLQHAWINWGTRGLYAGYRRAMMSPQIDDMFLETPIFDNPTENFRLTAEDMEGHLEWLPTLTKKLNAGSDWFLEVGHNGNGNIESVNATDTTNTLCNPGPIEYPDQIDTPLEFTKPLGSGTNLYPATPTAYPKYSRDCTDSDDLLWWWEDTTNLNAFAHLSHTFTHQDENNATYSDVYKEITWNKAWLDSVGISAAEKFSASGIIPPAITGMHNGDAVRAWADSGIKHVVGDNTRPVLMNQENEHWPLISTVESNGYAGIQITPRWASNIYYNCDLPACTTAEWEQFSAGKGNYADLLVLERDNNVRHLLGLHHDPHMFHQANLRWADVEESTVNGRNGQYSLLMAWTETVVVEFVRLVKWPLVSQKHDDLAATFMSRMNRDACRPNFSWTVDSKSQTITGVTVGAIGNRCKEKIPLTLPGPVTSLQGATKEQRGSDPLTLWVTLSGKPVTFTLATPIPLSAK</sequence>
<feature type="domain" description="Agd3 CBM87" evidence="3">
    <location>
        <begin position="87"/>
        <end position="301"/>
    </location>
</feature>
<dbReference type="EMBL" id="NPIC01000001">
    <property type="protein sequence ID" value="RDL42047.1"/>
    <property type="molecule type" value="Genomic_DNA"/>
</dbReference>
<dbReference type="InterPro" id="IPR056826">
    <property type="entry name" value="Agd3_CE"/>
</dbReference>
<dbReference type="InterPro" id="IPR056825">
    <property type="entry name" value="Agd3_C"/>
</dbReference>
<dbReference type="InterPro" id="IPR056827">
    <property type="entry name" value="CBM87_Agd3"/>
</dbReference>
<dbReference type="RefSeq" id="XP_031874703.1">
    <property type="nucleotide sequence ID" value="XM_032010649.1"/>
</dbReference>
<evidence type="ECO:0000259" key="2">
    <source>
        <dbReference type="Pfam" id="PF25115"/>
    </source>
</evidence>
<dbReference type="Pfam" id="PF25117">
    <property type="entry name" value="Agd3_C"/>
    <property type="match status" value="1"/>
</dbReference>
<dbReference type="STRING" id="2656787.A0A370U2N9"/>
<dbReference type="Pfam" id="PF25115">
    <property type="entry name" value="Agd3_CE"/>
    <property type="match status" value="1"/>
</dbReference>
<comment type="caution">
    <text evidence="5">The sequence shown here is derived from an EMBL/GenBank/DDBJ whole genome shotgun (WGS) entry which is preliminary data.</text>
</comment>
<accession>A0A370U2N9</accession>
<keyword evidence="6" id="KW-1185">Reference proteome</keyword>
<dbReference type="InterPro" id="IPR050788">
    <property type="entry name" value="Yeast_SRP1/TIP1_CWP"/>
</dbReference>
<dbReference type="Pfam" id="PF25116">
    <property type="entry name" value="CBM87_Agd3"/>
    <property type="match status" value="1"/>
</dbReference>
<evidence type="ECO:0000256" key="1">
    <source>
        <dbReference type="SAM" id="SignalP"/>
    </source>
</evidence>